<keyword evidence="3" id="KW-1185">Reference proteome</keyword>
<protein>
    <submittedName>
        <fullName evidence="2">Conserved repeat domain protein</fullName>
    </submittedName>
</protein>
<organism evidence="2 3">
    <name type="scientific">Brucella grignonensis</name>
    <dbReference type="NCBI Taxonomy" id="94627"/>
    <lineage>
        <taxon>Bacteria</taxon>
        <taxon>Pseudomonadati</taxon>
        <taxon>Pseudomonadota</taxon>
        <taxon>Alphaproteobacteria</taxon>
        <taxon>Hyphomicrobiales</taxon>
        <taxon>Brucellaceae</taxon>
        <taxon>Brucella/Ochrobactrum group</taxon>
        <taxon>Brucella</taxon>
    </lineage>
</organism>
<dbReference type="EMBL" id="NNRL01000167">
    <property type="protein sequence ID" value="OYR08348.1"/>
    <property type="molecule type" value="Genomic_DNA"/>
</dbReference>
<dbReference type="AlphaFoldDB" id="A0A256F0D3"/>
<dbReference type="SUPFAM" id="SSF117074">
    <property type="entry name" value="Hypothetical protein PA1324"/>
    <property type="match status" value="1"/>
</dbReference>
<dbReference type="Gene3D" id="2.60.40.10">
    <property type="entry name" value="Immunoglobulins"/>
    <property type="match status" value="1"/>
</dbReference>
<evidence type="ECO:0000313" key="2">
    <source>
        <dbReference type="EMBL" id="OYR08348.1"/>
    </source>
</evidence>
<feature type="domain" description="DUF11" evidence="1">
    <location>
        <begin position="2"/>
        <end position="109"/>
    </location>
</feature>
<dbReference type="NCBIfam" id="TIGR01451">
    <property type="entry name" value="B_ant_repeat"/>
    <property type="match status" value="1"/>
</dbReference>
<dbReference type="InterPro" id="IPR001434">
    <property type="entry name" value="OmcB-like_DUF11"/>
</dbReference>
<dbReference type="RefSeq" id="WP_167388207.1">
    <property type="nucleotide sequence ID" value="NZ_JBHEER010000010.1"/>
</dbReference>
<dbReference type="InterPro" id="IPR013783">
    <property type="entry name" value="Ig-like_fold"/>
</dbReference>
<gene>
    <name evidence="2" type="ORF">CEV33_3328</name>
</gene>
<dbReference type="InterPro" id="IPR047589">
    <property type="entry name" value="DUF11_rpt"/>
</dbReference>
<name>A0A256F0D3_9HYPH</name>
<comment type="caution">
    <text evidence="2">The sequence shown here is derived from an EMBL/GenBank/DDBJ whole genome shotgun (WGS) entry which is preliminary data.</text>
</comment>
<dbReference type="Proteomes" id="UP000216478">
    <property type="component" value="Unassembled WGS sequence"/>
</dbReference>
<accession>A0A256F0D3</accession>
<dbReference type="Pfam" id="PF01345">
    <property type="entry name" value="DUF11"/>
    <property type="match status" value="1"/>
</dbReference>
<evidence type="ECO:0000259" key="1">
    <source>
        <dbReference type="Pfam" id="PF01345"/>
    </source>
</evidence>
<reference evidence="2 3" key="1">
    <citation type="submission" date="2017-07" db="EMBL/GenBank/DDBJ databases">
        <title>Phylogenetic study on the rhizospheric bacterium Ochrobactrum sp. A44.</title>
        <authorList>
            <person name="Krzyzanowska D.M."/>
            <person name="Ossowicki A."/>
            <person name="Rajewska M."/>
            <person name="Maciag T."/>
            <person name="Kaczynski Z."/>
            <person name="Czerwicka M."/>
            <person name="Jafra S."/>
        </authorList>
    </citation>
    <scope>NUCLEOTIDE SEQUENCE [LARGE SCALE GENOMIC DNA]</scope>
    <source>
        <strain evidence="2 3">OgA9a</strain>
    </source>
</reference>
<proteinExistence type="predicted"/>
<evidence type="ECO:0000313" key="3">
    <source>
        <dbReference type="Proteomes" id="UP000216478"/>
    </source>
</evidence>
<sequence length="317" mass="34630">MITKRAGLKQIRRGEKAPFTMTVTNKSNRLVSAINVTDRMPSGFRYVDGSASVDGVVVTPVVNGLNVAFTNLAVAANSELVIRLQMLALSSVASGKHTNRAMATDPSGNPLAPDATAQIEIMVEPVFECGEIIGKVFDDRNGNGYQDEGEPGIPGVRIATVRGLLVTADKFGRFHVACADLPDSRIGSNFIMKLDPRTLPTGYRLTTENPRVVRLTAGKMTKINFGASLGRVVRLGLKDNAFIAGSLLLKDQWSKGLDQLIVVLKQERSILRITYTAKDLKTARQRMNAVQSEILRRWKAKGDGYQLDMETRVEADK</sequence>